<dbReference type="GO" id="GO:0006508">
    <property type="term" value="P:proteolysis"/>
    <property type="evidence" value="ECO:0007669"/>
    <property type="project" value="InterPro"/>
</dbReference>
<dbReference type="GeneID" id="93292350"/>
<dbReference type="InterPro" id="IPR011042">
    <property type="entry name" value="6-blade_b-propeller_TolB-like"/>
</dbReference>
<dbReference type="RefSeq" id="WP_010653269.1">
    <property type="nucleotide sequence ID" value="NZ_JAPHPN010000001.1"/>
</dbReference>
<dbReference type="InterPro" id="IPR029058">
    <property type="entry name" value="AB_hydrolase_fold"/>
</dbReference>
<dbReference type="PANTHER" id="PTHR42776:SF27">
    <property type="entry name" value="DIPEPTIDYL PEPTIDASE FAMILY MEMBER 6"/>
    <property type="match status" value="1"/>
</dbReference>
<keyword evidence="6" id="KW-1185">Reference proteome</keyword>
<feature type="domain" description="Peptidase S9 prolyl oligopeptidase catalytic" evidence="4">
    <location>
        <begin position="461"/>
        <end position="666"/>
    </location>
</feature>
<dbReference type="Gene3D" id="3.40.50.1820">
    <property type="entry name" value="alpha/beta hydrolase"/>
    <property type="match status" value="1"/>
</dbReference>
<dbReference type="EC" id="3.4.14.12" evidence="5"/>
<proteinExistence type="predicted"/>
<reference evidence="5 6" key="1">
    <citation type="submission" date="2018-06" db="EMBL/GenBank/DDBJ databases">
        <authorList>
            <consortium name="Pathogen Informatics"/>
            <person name="Doyle S."/>
        </authorList>
    </citation>
    <scope>NUCLEOTIDE SEQUENCE [LARGE SCALE GENOMIC DNA]</scope>
    <source>
        <strain evidence="5 6">NCTC11370</strain>
    </source>
</reference>
<dbReference type="OrthoDB" id="9812921at2"/>
<evidence type="ECO:0000256" key="1">
    <source>
        <dbReference type="ARBA" id="ARBA00022801"/>
    </source>
</evidence>
<keyword evidence="3" id="KW-1133">Transmembrane helix</keyword>
<dbReference type="Pfam" id="PF07676">
    <property type="entry name" value="PD40"/>
    <property type="match status" value="2"/>
</dbReference>
<gene>
    <name evidence="5" type="primary">ptpA_1</name>
    <name evidence="5" type="ORF">NCTC11370_01047</name>
</gene>
<evidence type="ECO:0000259" key="4">
    <source>
        <dbReference type="Pfam" id="PF00326"/>
    </source>
</evidence>
<keyword evidence="2" id="KW-0645">Protease</keyword>
<feature type="transmembrane region" description="Helical" evidence="3">
    <location>
        <begin position="14"/>
        <end position="33"/>
    </location>
</feature>
<keyword evidence="1 5" id="KW-0378">Hydrolase</keyword>
<dbReference type="InterPro" id="IPR001375">
    <property type="entry name" value="Peptidase_S9_cat"/>
</dbReference>
<evidence type="ECO:0000313" key="5">
    <source>
        <dbReference type="EMBL" id="STO20986.1"/>
    </source>
</evidence>
<keyword evidence="3" id="KW-0472">Membrane</keyword>
<keyword evidence="3" id="KW-0812">Transmembrane</keyword>
<dbReference type="Pfam" id="PF00326">
    <property type="entry name" value="Peptidase_S9"/>
    <property type="match status" value="1"/>
</dbReference>
<dbReference type="Proteomes" id="UP000254554">
    <property type="component" value="Unassembled WGS sequence"/>
</dbReference>
<dbReference type="EMBL" id="UGGT01000001">
    <property type="protein sequence ID" value="STO20986.1"/>
    <property type="molecule type" value="Genomic_DNA"/>
</dbReference>
<sequence>MYYVYKKDFILKKILIGVLPSLFVLFFLPYNGYSSQRLPVLSDFMQIKTVDEPDLSKDGKWVAYSVEENVSPVEAIRNIWMVSYEGNVSKQLTSSKKESNYLPKWSPDGQWIAFLSDHNDLTSLKLLNIQNGQIIQLTHAKYDISDFAWAPNSQNIAFIAEEVKDEKESKNKPIVITRFLFKKDREGYLGEKRAHLYRIAIATKNIEILTPGPYQEWAPSWSPDGNYIAFVSQRGVDPDRIFNSDVYVINTKSGSKAVRLTQSSGTEMNPEWESSPSWNPESTKIVYLTTSDKSHLYAPTQLAIIGLEQQEQLIAPLDLWFTQPKWSEDGKKIYALVETSRNTHLSEIDVRTGAVKNLTHGPRVDGSFATANQRIVVVSSDDQHPQELFAVENTLRPLTHHNQKLLEQVKFVPAEDIEFKSSDGTLIEGLLIKPAPYESGHKYPTLLNLHGGPVYQFSHEFNFDWQWFAAQGYAIIAPNPRGSSGRGYNFSKAIYADWGNLDVKDVLAAVDYAINEGIADPDKLAVGGWSYGGMLTDYIIASTQRFKAAVSGAGTGNILGNYGADQYTLEYEAELGKPWLNVQTYLKLSYPLIKANKIKTPTLFMCASLDFNMPCIGSEQLYQALRSQNIPTQLIIYPEQYHSIDRPDFQMDRLVRFKAWMDLYLNSPKTHSDNSHKK</sequence>
<dbReference type="Gene3D" id="2.120.10.30">
    <property type="entry name" value="TolB, C-terminal domain"/>
    <property type="match status" value="3"/>
</dbReference>
<protein>
    <submittedName>
        <fullName evidence="5">Prolyl tripeptidyl peptidase</fullName>
        <ecNumber evidence="5">3.4.14.12</ecNumber>
    </submittedName>
</protein>
<keyword evidence="2" id="KW-0720">Serine protease</keyword>
<evidence type="ECO:0000313" key="6">
    <source>
        <dbReference type="Proteomes" id="UP000254554"/>
    </source>
</evidence>
<name>A0A377G844_9GAMM</name>
<evidence type="ECO:0000256" key="3">
    <source>
        <dbReference type="SAM" id="Phobius"/>
    </source>
</evidence>
<dbReference type="InterPro" id="IPR011659">
    <property type="entry name" value="WD40"/>
</dbReference>
<dbReference type="PANTHER" id="PTHR42776">
    <property type="entry name" value="SERINE PEPTIDASE S9 FAMILY MEMBER"/>
    <property type="match status" value="1"/>
</dbReference>
<dbReference type="GO" id="GO:0004252">
    <property type="term" value="F:serine-type endopeptidase activity"/>
    <property type="evidence" value="ECO:0007669"/>
    <property type="project" value="TreeGrafter"/>
</dbReference>
<accession>A0A377G844</accession>
<dbReference type="STRING" id="1094715.GCA_000236165_01374"/>
<dbReference type="AlphaFoldDB" id="A0A377G844"/>
<evidence type="ECO:0000256" key="2">
    <source>
        <dbReference type="ARBA" id="ARBA00022825"/>
    </source>
</evidence>
<organism evidence="5 6">
    <name type="scientific">Fluoribacter dumoffii</name>
    <dbReference type="NCBI Taxonomy" id="463"/>
    <lineage>
        <taxon>Bacteria</taxon>
        <taxon>Pseudomonadati</taxon>
        <taxon>Pseudomonadota</taxon>
        <taxon>Gammaproteobacteria</taxon>
        <taxon>Legionellales</taxon>
        <taxon>Legionellaceae</taxon>
        <taxon>Fluoribacter</taxon>
    </lineage>
</organism>
<dbReference type="SUPFAM" id="SSF53474">
    <property type="entry name" value="alpha/beta-Hydrolases"/>
    <property type="match status" value="1"/>
</dbReference>
<dbReference type="SUPFAM" id="SSF82171">
    <property type="entry name" value="DPP6 N-terminal domain-like"/>
    <property type="match status" value="1"/>
</dbReference>